<dbReference type="KEGG" id="dmr:Deima_1162"/>
<dbReference type="SUPFAM" id="SSF56801">
    <property type="entry name" value="Acetyl-CoA synthetase-like"/>
    <property type="match status" value="1"/>
</dbReference>
<dbReference type="EMBL" id="CP002454">
    <property type="protein sequence ID" value="ADV66814.1"/>
    <property type="molecule type" value="Genomic_DNA"/>
</dbReference>
<dbReference type="InterPro" id="IPR020845">
    <property type="entry name" value="AMP-binding_CS"/>
</dbReference>
<evidence type="ECO:0000259" key="1">
    <source>
        <dbReference type="Pfam" id="PF00501"/>
    </source>
</evidence>
<organism evidence="2 3">
    <name type="scientific">Deinococcus maricopensis (strain DSM 21211 / LMG 22137 / NRRL B-23946 / LB-34)</name>
    <dbReference type="NCBI Taxonomy" id="709986"/>
    <lineage>
        <taxon>Bacteria</taxon>
        <taxon>Thermotogati</taxon>
        <taxon>Deinococcota</taxon>
        <taxon>Deinococci</taxon>
        <taxon>Deinococcales</taxon>
        <taxon>Deinococcaceae</taxon>
        <taxon>Deinococcus</taxon>
    </lineage>
</organism>
<proteinExistence type="predicted"/>
<dbReference type="AlphaFoldDB" id="E8U6X5"/>
<dbReference type="InterPro" id="IPR042099">
    <property type="entry name" value="ANL_N_sf"/>
</dbReference>
<dbReference type="eggNOG" id="COG0318">
    <property type="taxonomic scope" value="Bacteria"/>
</dbReference>
<reference evidence="2 3" key="1">
    <citation type="journal article" date="2011" name="Stand. Genomic Sci.">
        <title>Complete genome sequence of Deinococcus maricopensis type strain (LB-34).</title>
        <authorList>
            <person name="Pukall R."/>
            <person name="Zeytun A."/>
            <person name="Lucas S."/>
            <person name="Lapidus A."/>
            <person name="Hammon N."/>
            <person name="Deshpande S."/>
            <person name="Nolan M."/>
            <person name="Cheng J.F."/>
            <person name="Pitluck S."/>
            <person name="Liolios K."/>
            <person name="Pagani I."/>
            <person name="Mikhailova N."/>
            <person name="Ivanova N."/>
            <person name="Mavromatis K."/>
            <person name="Pati A."/>
            <person name="Tapia R."/>
            <person name="Han C."/>
            <person name="Goodwin L."/>
            <person name="Chen A."/>
            <person name="Palaniappan K."/>
            <person name="Land M."/>
            <person name="Hauser L."/>
            <person name="Chang Y.J."/>
            <person name="Jeffries C.D."/>
            <person name="Brambilla E.M."/>
            <person name="Rohde M."/>
            <person name="Goker M."/>
            <person name="Detter J.C."/>
            <person name="Woyke T."/>
            <person name="Bristow J."/>
            <person name="Eisen J.A."/>
            <person name="Markowitz V."/>
            <person name="Hugenholtz P."/>
            <person name="Kyrpides N.C."/>
            <person name="Klenk H.P."/>
        </authorList>
    </citation>
    <scope>NUCLEOTIDE SEQUENCE [LARGE SCALE GENOMIC DNA]</scope>
    <source>
        <strain evidence="3">DSM 21211 / LMG 22137 / NRRL B-23946 / LB-34</strain>
    </source>
</reference>
<dbReference type="HOGENOM" id="CLU_000022_59_12_0"/>
<sequence length="518" mass="54821">MNENLAALLYALADERGPAPAIMDRRGRTLSFAGLAREARRVATVLAEGGVRAGDRALVLVPMSTDLYVTLAALWTIGAVPTVVDPSAGRAYVRRCLQRAAPRALIGIPKAHLLRLLVPEVRAVPLRFRVGGVVPGAADLRARPRGPLVTPAVLPGEHPALVTFTSGSTGQPKVAVRTHTFLREQHRVLARHLDLRAGRTDLVTLQVVALMSLASGAAILLPDSALGRPARLDARAVLRQLARTPARMVAGSPALLDTLARAALARAAPLPFERVYVGGGPVFPRTLEALQRAAPLAQLVSVYGSTEVEPIAHQAWADVTAEDLARTQAGGGLLAGRPVPELRVALLPPQDGPFGYASEAALLAATCAPGEVGEIVVSGAHVLPGYLYGEGDADTKWRDPATGRVWHRTGDAGTLDGADRLWLLGRVGARVTDARGTLYPFAVEAAAMTHPRVRRAALLGAEGRRVLCVEWDGAPDAHLPSALAWAQLDEVRAVAQIPVDARHNAKVDYAQLRVTATR</sequence>
<evidence type="ECO:0000313" key="2">
    <source>
        <dbReference type="EMBL" id="ADV66814.1"/>
    </source>
</evidence>
<dbReference type="InterPro" id="IPR050237">
    <property type="entry name" value="ATP-dep_AMP-bd_enzyme"/>
</dbReference>
<reference evidence="3" key="2">
    <citation type="submission" date="2011-01" db="EMBL/GenBank/DDBJ databases">
        <title>The complete genome of Deinococcus maricopensis DSM 21211.</title>
        <authorList>
            <consortium name="US DOE Joint Genome Institute (JGI-PGF)"/>
            <person name="Lucas S."/>
            <person name="Copeland A."/>
            <person name="Lapidus A."/>
            <person name="Goodwin L."/>
            <person name="Pitluck S."/>
            <person name="Kyrpides N."/>
            <person name="Mavromatis K."/>
            <person name="Pagani I."/>
            <person name="Ivanova N."/>
            <person name="Ovchinnikova G."/>
            <person name="Zeytun A."/>
            <person name="Detter J.C."/>
            <person name="Han C."/>
            <person name="Land M."/>
            <person name="Hauser L."/>
            <person name="Markowitz V."/>
            <person name="Cheng J.-F."/>
            <person name="Hugenholtz P."/>
            <person name="Woyke T."/>
            <person name="Wu D."/>
            <person name="Pukall R."/>
            <person name="Gehrich-Schroeter G."/>
            <person name="Brambilla E."/>
            <person name="Klenk H.-P."/>
            <person name="Eisen J.A."/>
        </authorList>
    </citation>
    <scope>NUCLEOTIDE SEQUENCE [LARGE SCALE GENOMIC DNA]</scope>
    <source>
        <strain evidence="3">DSM 21211 / LMG 22137 / NRRL B-23946 / LB-34</strain>
    </source>
</reference>
<dbReference type="Pfam" id="PF00501">
    <property type="entry name" value="AMP-binding"/>
    <property type="match status" value="1"/>
</dbReference>
<dbReference type="STRING" id="709986.Deima_1162"/>
<feature type="domain" description="AMP-dependent synthetase/ligase" evidence="1">
    <location>
        <begin position="15"/>
        <end position="387"/>
    </location>
</feature>
<dbReference type="GO" id="GO:0016874">
    <property type="term" value="F:ligase activity"/>
    <property type="evidence" value="ECO:0007669"/>
    <property type="project" value="UniProtKB-KW"/>
</dbReference>
<dbReference type="PANTHER" id="PTHR43767">
    <property type="entry name" value="LONG-CHAIN-FATTY-ACID--COA LIGASE"/>
    <property type="match status" value="1"/>
</dbReference>
<evidence type="ECO:0000313" key="3">
    <source>
        <dbReference type="Proteomes" id="UP000008635"/>
    </source>
</evidence>
<gene>
    <name evidence="2" type="ordered locus">Deima_1162</name>
</gene>
<dbReference type="InterPro" id="IPR000873">
    <property type="entry name" value="AMP-dep_synth/lig_dom"/>
</dbReference>
<dbReference type="Proteomes" id="UP000008635">
    <property type="component" value="Chromosome"/>
</dbReference>
<dbReference type="Gene3D" id="3.40.50.12780">
    <property type="entry name" value="N-terminal domain of ligase-like"/>
    <property type="match status" value="1"/>
</dbReference>
<dbReference type="PROSITE" id="PS00455">
    <property type="entry name" value="AMP_BINDING"/>
    <property type="match status" value="1"/>
</dbReference>
<keyword evidence="2" id="KW-0436">Ligase</keyword>
<accession>E8U6X5</accession>
<name>E8U6X5_DEIML</name>
<dbReference type="PANTHER" id="PTHR43767:SF1">
    <property type="entry name" value="NONRIBOSOMAL PEPTIDE SYNTHASE PES1 (EUROFUNG)-RELATED"/>
    <property type="match status" value="1"/>
</dbReference>
<keyword evidence="3" id="KW-1185">Reference proteome</keyword>
<protein>
    <submittedName>
        <fullName evidence="2">AMP-dependent synthetase and ligase</fullName>
    </submittedName>
</protein>
<dbReference type="RefSeq" id="WP_013556319.1">
    <property type="nucleotide sequence ID" value="NC_014958.1"/>
</dbReference>